<evidence type="ECO:0000313" key="1">
    <source>
        <dbReference type="EMBL" id="GJT85991.1"/>
    </source>
</evidence>
<comment type="caution">
    <text evidence="1">The sequence shown here is derived from an EMBL/GenBank/DDBJ whole genome shotgun (WGS) entry which is preliminary data.</text>
</comment>
<protein>
    <submittedName>
        <fullName evidence="1">Uncharacterized protein</fullName>
    </submittedName>
</protein>
<dbReference type="EMBL" id="BQNB010019503">
    <property type="protein sequence ID" value="GJT85991.1"/>
    <property type="molecule type" value="Genomic_DNA"/>
</dbReference>
<sequence length="465" mass="53042">MPDCRLTCLHQDCLQSALLMLDWRSYGCLACVRVASFDRERRNYAGHGKYLGEIGGFKRPNGLKVLLGRWGYRSREKEFIECSSIYVDGESVSLALQCINADTDQHSVDQGQLTLVRRPDVWREVKKRVITDAMCTSAILPSASRQHIRPNINVRRCLEPDDMAKEHIDRVDGVLSTYELAPSNISNREGLHEHILPAAELQNIYTTRDVHRLYMTNRSGVPAIKNRPSNSTCNKGAKGFYAVAFFILESQLGPFMRLVCYKNIDSIYFCPYEKRMEGEDIYMYRNDQVGKRFAFGIADHRISRFRELEWIAESLVLLLSSPADRELEIIEQLMNIQSDEGRLENRLSLSQVLIQGFEVILPGKATMEHTIIPSTKGKSRKDIERGQNFLRIAIQIVVALPEMEQLSTIKQEDMVGVNLRSAANTNQSFASGVDCFINEVDEASFMLSHFHHMYGLEFAFEYSST</sequence>
<keyword evidence="2" id="KW-1185">Reference proteome</keyword>
<reference evidence="1" key="2">
    <citation type="submission" date="2022-01" db="EMBL/GenBank/DDBJ databases">
        <authorList>
            <person name="Yamashiro T."/>
            <person name="Shiraishi A."/>
            <person name="Satake H."/>
            <person name="Nakayama K."/>
        </authorList>
    </citation>
    <scope>NUCLEOTIDE SEQUENCE</scope>
</reference>
<name>A0ABQ5HF22_9ASTR</name>
<accession>A0ABQ5HF22</accession>
<gene>
    <name evidence="1" type="ORF">Tco_1067708</name>
</gene>
<proteinExistence type="predicted"/>
<organism evidence="1 2">
    <name type="scientific">Tanacetum coccineum</name>
    <dbReference type="NCBI Taxonomy" id="301880"/>
    <lineage>
        <taxon>Eukaryota</taxon>
        <taxon>Viridiplantae</taxon>
        <taxon>Streptophyta</taxon>
        <taxon>Embryophyta</taxon>
        <taxon>Tracheophyta</taxon>
        <taxon>Spermatophyta</taxon>
        <taxon>Magnoliopsida</taxon>
        <taxon>eudicotyledons</taxon>
        <taxon>Gunneridae</taxon>
        <taxon>Pentapetalae</taxon>
        <taxon>asterids</taxon>
        <taxon>campanulids</taxon>
        <taxon>Asterales</taxon>
        <taxon>Asteraceae</taxon>
        <taxon>Asteroideae</taxon>
        <taxon>Anthemideae</taxon>
        <taxon>Anthemidinae</taxon>
        <taxon>Tanacetum</taxon>
    </lineage>
</organism>
<dbReference type="Proteomes" id="UP001151760">
    <property type="component" value="Unassembled WGS sequence"/>
</dbReference>
<evidence type="ECO:0000313" key="2">
    <source>
        <dbReference type="Proteomes" id="UP001151760"/>
    </source>
</evidence>
<reference evidence="1" key="1">
    <citation type="journal article" date="2022" name="Int. J. Mol. Sci.">
        <title>Draft Genome of Tanacetum Coccineum: Genomic Comparison of Closely Related Tanacetum-Family Plants.</title>
        <authorList>
            <person name="Yamashiro T."/>
            <person name="Shiraishi A."/>
            <person name="Nakayama K."/>
            <person name="Satake H."/>
        </authorList>
    </citation>
    <scope>NUCLEOTIDE SEQUENCE</scope>
</reference>